<gene>
    <name evidence="1" type="ORF">BVRB_025740</name>
</gene>
<proteinExistence type="predicted"/>
<sequence length="53" mass="5694">MFSKLRLATSPLLSSALGGATAAAFTMLGAEKRLMQASFAAFIYYFVQVNSRS</sequence>
<evidence type="ECO:0000313" key="2">
    <source>
        <dbReference type="Proteomes" id="UP000035740"/>
    </source>
</evidence>
<keyword evidence="2" id="KW-1185">Reference proteome</keyword>
<dbReference type="Gramene" id="KMS94006">
    <property type="protein sequence ID" value="KMS94006"/>
    <property type="gene ID" value="BVRB_025740"/>
</dbReference>
<reference evidence="1 2" key="1">
    <citation type="journal article" date="2014" name="Nature">
        <title>The genome of the recently domesticated crop plant sugar beet (Beta vulgaris).</title>
        <authorList>
            <person name="Dohm J.C."/>
            <person name="Minoche A.E."/>
            <person name="Holtgrawe D."/>
            <person name="Capella-Gutierrez S."/>
            <person name="Zakrzewski F."/>
            <person name="Tafer H."/>
            <person name="Rupp O."/>
            <person name="Sorensen T.R."/>
            <person name="Stracke R."/>
            <person name="Reinhardt R."/>
            <person name="Goesmann A."/>
            <person name="Kraft T."/>
            <person name="Schulz B."/>
            <person name="Stadler P.F."/>
            <person name="Schmidt T."/>
            <person name="Gabaldon T."/>
            <person name="Lehrach H."/>
            <person name="Weisshaar B."/>
            <person name="Himmelbauer H."/>
        </authorList>
    </citation>
    <scope>NUCLEOTIDE SEQUENCE [LARGE SCALE GENOMIC DNA]</scope>
    <source>
        <tissue evidence="1">Taproot</tissue>
    </source>
</reference>
<dbReference type="EMBL" id="KQ096931">
    <property type="protein sequence ID" value="KMS94006.1"/>
    <property type="molecule type" value="Genomic_DNA"/>
</dbReference>
<dbReference type="Proteomes" id="UP000035740">
    <property type="component" value="Unassembled WGS sequence"/>
</dbReference>
<evidence type="ECO:0000313" key="1">
    <source>
        <dbReference type="EMBL" id="KMS94006.1"/>
    </source>
</evidence>
<organism evidence="1 2">
    <name type="scientific">Beta vulgaris subsp. vulgaris</name>
    <name type="common">Beet</name>
    <dbReference type="NCBI Taxonomy" id="3555"/>
    <lineage>
        <taxon>Eukaryota</taxon>
        <taxon>Viridiplantae</taxon>
        <taxon>Streptophyta</taxon>
        <taxon>Embryophyta</taxon>
        <taxon>Tracheophyta</taxon>
        <taxon>Spermatophyta</taxon>
        <taxon>Magnoliopsida</taxon>
        <taxon>eudicotyledons</taxon>
        <taxon>Gunneridae</taxon>
        <taxon>Pentapetalae</taxon>
        <taxon>Caryophyllales</taxon>
        <taxon>Chenopodiaceae</taxon>
        <taxon>Betoideae</taxon>
        <taxon>Beta</taxon>
    </lineage>
</organism>
<protein>
    <submittedName>
        <fullName evidence="1">Uncharacterized protein</fullName>
    </submittedName>
</protein>
<name>A0A0J8AZ93_BETVV</name>
<accession>A0A0J8AZ93</accession>
<dbReference type="AlphaFoldDB" id="A0A0J8AZ93"/>